<keyword evidence="4 6" id="KW-0689">Ribosomal protein</keyword>
<evidence type="ECO:0000256" key="1">
    <source>
        <dbReference type="ARBA" id="ARBA00008563"/>
    </source>
</evidence>
<dbReference type="GO" id="GO:0019843">
    <property type="term" value="F:rRNA binding"/>
    <property type="evidence" value="ECO:0007669"/>
    <property type="project" value="UniProtKB-UniRule"/>
</dbReference>
<dbReference type="GO" id="GO:0005840">
    <property type="term" value="C:ribosome"/>
    <property type="evidence" value="ECO:0007669"/>
    <property type="project" value="UniProtKB-KW"/>
</dbReference>
<evidence type="ECO:0000256" key="6">
    <source>
        <dbReference type="HAMAP-Rule" id="MF_01363"/>
    </source>
</evidence>
<dbReference type="PANTHER" id="PTHR21349">
    <property type="entry name" value="50S RIBOSOMAL PROTEIN L21"/>
    <property type="match status" value="1"/>
</dbReference>
<evidence type="ECO:0000256" key="7">
    <source>
        <dbReference type="RuleBase" id="RU000562"/>
    </source>
</evidence>
<evidence type="ECO:0000256" key="3">
    <source>
        <dbReference type="ARBA" id="ARBA00022884"/>
    </source>
</evidence>
<comment type="function">
    <text evidence="6 7">This protein binds to 23S rRNA in the presence of protein L20.</text>
</comment>
<sequence length="103" mass="11222">MYAVIKTGGKQYKVAAGEKIKVEQIAADVGQEIVIDQVLAVGNGAELKVGTPLVTGATVKATVVAHGKHDKVRIFKMRRRKHYKKSQGHRQTYTELHISAVNG</sequence>
<gene>
    <name evidence="6 8" type="primary">rplU</name>
    <name evidence="8" type="ORF">I7X39_03590</name>
</gene>
<dbReference type="HAMAP" id="MF_01363">
    <property type="entry name" value="Ribosomal_bL21"/>
    <property type="match status" value="1"/>
</dbReference>
<dbReference type="PANTHER" id="PTHR21349:SF0">
    <property type="entry name" value="LARGE RIBOSOMAL SUBUNIT PROTEIN BL21M"/>
    <property type="match status" value="1"/>
</dbReference>
<keyword evidence="2 6" id="KW-0699">rRNA-binding</keyword>
<evidence type="ECO:0000256" key="4">
    <source>
        <dbReference type="ARBA" id="ARBA00022980"/>
    </source>
</evidence>
<proteinExistence type="inferred from homology"/>
<comment type="subunit">
    <text evidence="6">Part of the 50S ribosomal subunit. Contacts protein L20.</text>
</comment>
<name>A0A931J088_9BURK</name>
<evidence type="ECO:0000313" key="9">
    <source>
        <dbReference type="Proteomes" id="UP000613266"/>
    </source>
</evidence>
<dbReference type="Pfam" id="PF00829">
    <property type="entry name" value="Ribosomal_L21p"/>
    <property type="match status" value="1"/>
</dbReference>
<keyword evidence="5 6" id="KW-0687">Ribonucleoprotein</keyword>
<reference evidence="8" key="1">
    <citation type="submission" date="2020-12" db="EMBL/GenBank/DDBJ databases">
        <title>The genome sequence of Inhella sp. 1Y17.</title>
        <authorList>
            <person name="Liu Y."/>
        </authorList>
    </citation>
    <scope>NUCLEOTIDE SEQUENCE</scope>
    <source>
        <strain evidence="8">1Y17</strain>
    </source>
</reference>
<dbReference type="InterPro" id="IPR001787">
    <property type="entry name" value="Ribosomal_bL21"/>
</dbReference>
<evidence type="ECO:0000313" key="8">
    <source>
        <dbReference type="EMBL" id="MBH9575981.1"/>
    </source>
</evidence>
<evidence type="ECO:0000256" key="5">
    <source>
        <dbReference type="ARBA" id="ARBA00023274"/>
    </source>
</evidence>
<protein>
    <recommendedName>
        <fullName evidence="6">Large ribosomal subunit protein bL21</fullName>
    </recommendedName>
</protein>
<dbReference type="SUPFAM" id="SSF141091">
    <property type="entry name" value="L21p-like"/>
    <property type="match status" value="1"/>
</dbReference>
<organism evidence="8 9">
    <name type="scientific">Inhella proteolytica</name>
    <dbReference type="NCBI Taxonomy" id="2795029"/>
    <lineage>
        <taxon>Bacteria</taxon>
        <taxon>Pseudomonadati</taxon>
        <taxon>Pseudomonadota</taxon>
        <taxon>Betaproteobacteria</taxon>
        <taxon>Burkholderiales</taxon>
        <taxon>Sphaerotilaceae</taxon>
        <taxon>Inhella</taxon>
    </lineage>
</organism>
<comment type="caution">
    <text evidence="8">The sequence shown here is derived from an EMBL/GenBank/DDBJ whole genome shotgun (WGS) entry which is preliminary data.</text>
</comment>
<keyword evidence="3 6" id="KW-0694">RNA-binding</keyword>
<dbReference type="NCBIfam" id="TIGR00061">
    <property type="entry name" value="L21"/>
    <property type="match status" value="1"/>
</dbReference>
<dbReference type="InterPro" id="IPR036164">
    <property type="entry name" value="bL21-like_sf"/>
</dbReference>
<dbReference type="GO" id="GO:0003735">
    <property type="term" value="F:structural constituent of ribosome"/>
    <property type="evidence" value="ECO:0007669"/>
    <property type="project" value="InterPro"/>
</dbReference>
<dbReference type="PROSITE" id="PS01169">
    <property type="entry name" value="RIBOSOMAL_L21"/>
    <property type="match status" value="1"/>
</dbReference>
<dbReference type="InterPro" id="IPR018258">
    <property type="entry name" value="Ribosomal_bL21_CS"/>
</dbReference>
<dbReference type="GO" id="GO:0006412">
    <property type="term" value="P:translation"/>
    <property type="evidence" value="ECO:0007669"/>
    <property type="project" value="UniProtKB-UniRule"/>
</dbReference>
<evidence type="ECO:0000256" key="2">
    <source>
        <dbReference type="ARBA" id="ARBA00022730"/>
    </source>
</evidence>
<dbReference type="AlphaFoldDB" id="A0A931J088"/>
<keyword evidence="9" id="KW-1185">Reference proteome</keyword>
<dbReference type="RefSeq" id="WP_198109599.1">
    <property type="nucleotide sequence ID" value="NZ_JAEDAK010000002.1"/>
</dbReference>
<dbReference type="GO" id="GO:0005737">
    <property type="term" value="C:cytoplasm"/>
    <property type="evidence" value="ECO:0007669"/>
    <property type="project" value="UniProtKB-ARBA"/>
</dbReference>
<comment type="similarity">
    <text evidence="1 6 7">Belongs to the bacterial ribosomal protein bL21 family.</text>
</comment>
<accession>A0A931J088</accession>
<dbReference type="EMBL" id="JAEDAK010000002">
    <property type="protein sequence ID" value="MBH9575981.1"/>
    <property type="molecule type" value="Genomic_DNA"/>
</dbReference>
<dbReference type="GO" id="GO:1990904">
    <property type="term" value="C:ribonucleoprotein complex"/>
    <property type="evidence" value="ECO:0007669"/>
    <property type="project" value="UniProtKB-KW"/>
</dbReference>
<dbReference type="InterPro" id="IPR028909">
    <property type="entry name" value="bL21-like"/>
</dbReference>
<dbReference type="Proteomes" id="UP000613266">
    <property type="component" value="Unassembled WGS sequence"/>
</dbReference>